<dbReference type="GO" id="GO:0071277">
    <property type="term" value="P:cellular response to calcium ion"/>
    <property type="evidence" value="ECO:0007669"/>
    <property type="project" value="TreeGrafter"/>
</dbReference>
<accession>A0A0H5RB90</accession>
<dbReference type="EMBL" id="HACM01011033">
    <property type="protein sequence ID" value="CRZ11475.1"/>
    <property type="molecule type" value="Transcribed_RNA"/>
</dbReference>
<dbReference type="InterPro" id="IPR035892">
    <property type="entry name" value="C2_domain_sf"/>
</dbReference>
<proteinExistence type="predicted"/>
<dbReference type="PANTHER" id="PTHR10857">
    <property type="entry name" value="COPINE"/>
    <property type="match status" value="1"/>
</dbReference>
<dbReference type="GO" id="GO:0005886">
    <property type="term" value="C:plasma membrane"/>
    <property type="evidence" value="ECO:0007669"/>
    <property type="project" value="TreeGrafter"/>
</dbReference>
<reference evidence="3" key="1">
    <citation type="submission" date="2015-04" db="EMBL/GenBank/DDBJ databases">
        <title>The genome sequence of the plant pathogenic Rhizarian Plasmodiophora brassicae reveals insights in its biotrophic life cycle and the origin of chitin synthesis.</title>
        <authorList>
            <person name="Schwelm A."/>
            <person name="Fogelqvist J."/>
            <person name="Knaust A."/>
            <person name="Julke S."/>
            <person name="Lilja T."/>
            <person name="Dhandapani V."/>
            <person name="Bonilla-Rosso G."/>
            <person name="Karlsson M."/>
            <person name="Shevchenko A."/>
            <person name="Choi S.R."/>
            <person name="Kim H.G."/>
            <person name="Park J.Y."/>
            <person name="Lim Y.P."/>
            <person name="Ludwig-Muller J."/>
            <person name="Dixelius C."/>
        </authorList>
    </citation>
    <scope>NUCLEOTIDE SEQUENCE</scope>
    <source>
        <tissue evidence="3">Potato root galls</tissue>
    </source>
</reference>
<dbReference type="InterPro" id="IPR045052">
    <property type="entry name" value="Copine"/>
</dbReference>
<dbReference type="AlphaFoldDB" id="A0A0H5RB90"/>
<feature type="domain" description="Copine C-terminal" evidence="2">
    <location>
        <begin position="432"/>
        <end position="551"/>
    </location>
</feature>
<dbReference type="SUPFAM" id="SSF49562">
    <property type="entry name" value="C2 domain (Calcium/lipid-binding domain, CaLB)"/>
    <property type="match status" value="1"/>
</dbReference>
<name>A0A0H5RB90_9EUKA</name>
<evidence type="ECO:0000313" key="3">
    <source>
        <dbReference type="EMBL" id="CRZ11475.1"/>
    </source>
</evidence>
<feature type="domain" description="C2" evidence="1">
    <location>
        <begin position="80"/>
        <end position="152"/>
    </location>
</feature>
<evidence type="ECO:0000259" key="2">
    <source>
        <dbReference type="Pfam" id="PF07002"/>
    </source>
</evidence>
<dbReference type="Gene3D" id="2.60.40.150">
    <property type="entry name" value="C2 domain"/>
    <property type="match status" value="1"/>
</dbReference>
<dbReference type="GO" id="GO:0005544">
    <property type="term" value="F:calcium-dependent phospholipid binding"/>
    <property type="evidence" value="ECO:0007669"/>
    <property type="project" value="InterPro"/>
</dbReference>
<dbReference type="Pfam" id="PF07002">
    <property type="entry name" value="Copine"/>
    <property type="match status" value="1"/>
</dbReference>
<dbReference type="InterPro" id="IPR010734">
    <property type="entry name" value="Copine_C"/>
</dbReference>
<dbReference type="InterPro" id="IPR000008">
    <property type="entry name" value="C2_dom"/>
</dbReference>
<evidence type="ECO:0000259" key="1">
    <source>
        <dbReference type="Pfam" id="PF00168"/>
    </source>
</evidence>
<dbReference type="Pfam" id="PF00168">
    <property type="entry name" value="C2"/>
    <property type="match status" value="1"/>
</dbReference>
<protein>
    <recommendedName>
        <fullName evidence="4">C2 domain-containing protein</fullName>
    </recommendedName>
</protein>
<organism evidence="3">
    <name type="scientific">Spongospora subterranea</name>
    <dbReference type="NCBI Taxonomy" id="70186"/>
    <lineage>
        <taxon>Eukaryota</taxon>
        <taxon>Sar</taxon>
        <taxon>Rhizaria</taxon>
        <taxon>Endomyxa</taxon>
        <taxon>Phytomyxea</taxon>
        <taxon>Plasmodiophorida</taxon>
        <taxon>Plasmodiophoridae</taxon>
        <taxon>Spongospora</taxon>
    </lineage>
</organism>
<dbReference type="PANTHER" id="PTHR10857:SF106">
    <property type="entry name" value="C2 DOMAIN-CONTAINING PROTEIN"/>
    <property type="match status" value="1"/>
</dbReference>
<sequence length="573" mass="65092">MLDGVTYKCLSVVCVTPYACPCMAPSFDDCTRPESVKLVLVHITMSRLLSAISFWLMLIFAHSLSETRLHNSVKFLNLFISCTDLPERHGGIVTPDIYVEVESDQFDVNFRTEHIQYTNNPSWRRPFRMSYPINTDSFLKFTLHYNDKYQTRISAGYTTVARLFHDLAPEPLFITEGVVDPVKFQIAADFSNICTRLAFDVVFYVPENFSLDICSIESDGGPPVICENVLPPVKREIIDVSSLIPVNVPLKQFCGYASLKECKVIIKPTGTSETETKNSKSDYSSFDFYQTTLQLPVFDLTKVPELEGEHQEFIVSVVDDTVDKKWLKFLTQEYSVDFAISVGLTSDEFDSKILKSVGKIAEEWIPSSWSFRRAFKTVPRFDVLTSFYQSYGVQKGFVGKAKQVTSAKDVVKFAGKHPVGPFDHLYFAPSIRWAISRSRPTGDRYTILMIVADGECKDVDDTISLLVDVVSNHPISVVLIEVGEERTKSLPLIVDTVYELVSFDERAPKFSARRNSVHFIHVERPFKNQNEMFASVLKEVPRQFSEFVARKTCLSNLPTQLMKFETNPPLTLR</sequence>
<dbReference type="CDD" id="cd00030">
    <property type="entry name" value="C2"/>
    <property type="match status" value="1"/>
</dbReference>
<evidence type="ECO:0008006" key="4">
    <source>
        <dbReference type="Google" id="ProtNLM"/>
    </source>
</evidence>